<dbReference type="RefSeq" id="WP_145273643.1">
    <property type="nucleotide sequence ID" value="NZ_CP036426.1"/>
</dbReference>
<dbReference type="OrthoDB" id="263872at2"/>
<evidence type="ECO:0000256" key="2">
    <source>
        <dbReference type="ARBA" id="ARBA00023015"/>
    </source>
</evidence>
<keyword evidence="4" id="KW-0238">DNA-binding</keyword>
<dbReference type="SUPFAM" id="SSF88946">
    <property type="entry name" value="Sigma2 domain of RNA polymerase sigma factors"/>
    <property type="match status" value="1"/>
</dbReference>
<evidence type="ECO:0000256" key="6">
    <source>
        <dbReference type="SAM" id="MobiDB-lite"/>
    </source>
</evidence>
<feature type="region of interest" description="Disordered" evidence="6">
    <location>
        <begin position="303"/>
        <end position="359"/>
    </location>
</feature>
<reference evidence="10 11" key="1">
    <citation type="submission" date="2019-02" db="EMBL/GenBank/DDBJ databases">
        <title>Deep-cultivation of Planctomycetes and their phenomic and genomic characterization uncovers novel biology.</title>
        <authorList>
            <person name="Wiegand S."/>
            <person name="Jogler M."/>
            <person name="Boedeker C."/>
            <person name="Pinto D."/>
            <person name="Vollmers J."/>
            <person name="Rivas-Marin E."/>
            <person name="Kohn T."/>
            <person name="Peeters S.H."/>
            <person name="Heuer A."/>
            <person name="Rast P."/>
            <person name="Oberbeckmann S."/>
            <person name="Bunk B."/>
            <person name="Jeske O."/>
            <person name="Meyerdierks A."/>
            <person name="Storesund J.E."/>
            <person name="Kallscheuer N."/>
            <person name="Luecker S."/>
            <person name="Lage O.M."/>
            <person name="Pohl T."/>
            <person name="Merkel B.J."/>
            <person name="Hornburger P."/>
            <person name="Mueller R.-W."/>
            <person name="Bruemmer F."/>
            <person name="Labrenz M."/>
            <person name="Spormann A.M."/>
            <person name="Op den Camp H."/>
            <person name="Overmann J."/>
            <person name="Amann R."/>
            <person name="Jetten M.S.M."/>
            <person name="Mascher T."/>
            <person name="Medema M.H."/>
            <person name="Devos D.P."/>
            <person name="Kaster A.-K."/>
            <person name="Ovreas L."/>
            <person name="Rohde M."/>
            <person name="Galperin M.Y."/>
            <person name="Jogler C."/>
        </authorList>
    </citation>
    <scope>NUCLEOTIDE SEQUENCE [LARGE SCALE GENOMIC DNA]</scope>
    <source>
        <strain evidence="10 11">ElP</strain>
    </source>
</reference>
<dbReference type="InterPro" id="IPR007627">
    <property type="entry name" value="RNA_pol_sigma70_r2"/>
</dbReference>
<dbReference type="CDD" id="cd06171">
    <property type="entry name" value="Sigma70_r4"/>
    <property type="match status" value="1"/>
</dbReference>
<keyword evidence="7" id="KW-0472">Membrane</keyword>
<organism evidence="10 11">
    <name type="scientific">Tautonia plasticadhaerens</name>
    <dbReference type="NCBI Taxonomy" id="2527974"/>
    <lineage>
        <taxon>Bacteria</taxon>
        <taxon>Pseudomonadati</taxon>
        <taxon>Planctomycetota</taxon>
        <taxon>Planctomycetia</taxon>
        <taxon>Isosphaerales</taxon>
        <taxon>Isosphaeraceae</taxon>
        <taxon>Tautonia</taxon>
    </lineage>
</organism>
<accession>A0A518H7K1</accession>
<feature type="compositionally biased region" description="Polar residues" evidence="6">
    <location>
        <begin position="303"/>
        <end position="320"/>
    </location>
</feature>
<dbReference type="EMBL" id="CP036426">
    <property type="protein sequence ID" value="QDV36795.1"/>
    <property type="molecule type" value="Genomic_DNA"/>
</dbReference>
<dbReference type="AlphaFoldDB" id="A0A518H7K1"/>
<evidence type="ECO:0000256" key="4">
    <source>
        <dbReference type="ARBA" id="ARBA00023125"/>
    </source>
</evidence>
<evidence type="ECO:0000313" key="11">
    <source>
        <dbReference type="Proteomes" id="UP000317835"/>
    </source>
</evidence>
<keyword evidence="2" id="KW-0805">Transcription regulation</keyword>
<keyword evidence="11" id="KW-1185">Reference proteome</keyword>
<keyword evidence="3" id="KW-0731">Sigma factor</keyword>
<comment type="similarity">
    <text evidence="1">Belongs to the sigma-70 factor family. ECF subfamily.</text>
</comment>
<dbReference type="InterPro" id="IPR013249">
    <property type="entry name" value="RNA_pol_sigma70_r4_t2"/>
</dbReference>
<dbReference type="Proteomes" id="UP000317835">
    <property type="component" value="Chromosome"/>
</dbReference>
<evidence type="ECO:0000256" key="7">
    <source>
        <dbReference type="SAM" id="Phobius"/>
    </source>
</evidence>
<evidence type="ECO:0000256" key="1">
    <source>
        <dbReference type="ARBA" id="ARBA00010641"/>
    </source>
</evidence>
<feature type="domain" description="RNA polymerase sigma-70 region 2" evidence="8">
    <location>
        <begin position="47"/>
        <end position="108"/>
    </location>
</feature>
<feature type="transmembrane region" description="Helical" evidence="7">
    <location>
        <begin position="235"/>
        <end position="257"/>
    </location>
</feature>
<keyword evidence="7" id="KW-1133">Transmembrane helix</keyword>
<dbReference type="Pfam" id="PF04542">
    <property type="entry name" value="Sigma70_r2"/>
    <property type="match status" value="1"/>
</dbReference>
<dbReference type="InterPro" id="IPR039425">
    <property type="entry name" value="RNA_pol_sigma-70-like"/>
</dbReference>
<dbReference type="Gene3D" id="1.10.10.10">
    <property type="entry name" value="Winged helix-like DNA-binding domain superfamily/Winged helix DNA-binding domain"/>
    <property type="match status" value="1"/>
</dbReference>
<keyword evidence="5" id="KW-0804">Transcription</keyword>
<dbReference type="Pfam" id="PF08281">
    <property type="entry name" value="Sigma70_r4_2"/>
    <property type="match status" value="1"/>
</dbReference>
<dbReference type="InterPro" id="IPR014284">
    <property type="entry name" value="RNA_pol_sigma-70_dom"/>
</dbReference>
<dbReference type="PANTHER" id="PTHR43133:SF8">
    <property type="entry name" value="RNA POLYMERASE SIGMA FACTOR HI_1459-RELATED"/>
    <property type="match status" value="1"/>
</dbReference>
<keyword evidence="7" id="KW-0812">Transmembrane</keyword>
<dbReference type="InterPro" id="IPR013325">
    <property type="entry name" value="RNA_pol_sigma_r2"/>
</dbReference>
<gene>
    <name evidence="10" type="primary">sigW_5</name>
    <name evidence="10" type="ORF">ElP_47240</name>
</gene>
<dbReference type="NCBIfam" id="TIGR02937">
    <property type="entry name" value="sigma70-ECF"/>
    <property type="match status" value="1"/>
</dbReference>
<evidence type="ECO:0000259" key="8">
    <source>
        <dbReference type="Pfam" id="PF04542"/>
    </source>
</evidence>
<dbReference type="GO" id="GO:0003677">
    <property type="term" value="F:DNA binding"/>
    <property type="evidence" value="ECO:0007669"/>
    <property type="project" value="UniProtKB-KW"/>
</dbReference>
<dbReference type="Gene3D" id="1.10.1740.10">
    <property type="match status" value="1"/>
</dbReference>
<dbReference type="PANTHER" id="PTHR43133">
    <property type="entry name" value="RNA POLYMERASE ECF-TYPE SIGMA FACTO"/>
    <property type="match status" value="1"/>
</dbReference>
<dbReference type="GO" id="GO:0016987">
    <property type="term" value="F:sigma factor activity"/>
    <property type="evidence" value="ECO:0007669"/>
    <property type="project" value="UniProtKB-KW"/>
</dbReference>
<protein>
    <submittedName>
        <fullName evidence="10">ECF RNA polymerase sigma factor SigW</fullName>
    </submittedName>
</protein>
<name>A0A518H7K1_9BACT</name>
<evidence type="ECO:0000313" key="10">
    <source>
        <dbReference type="EMBL" id="QDV36795.1"/>
    </source>
</evidence>
<feature type="domain" description="RNA polymerase sigma factor 70 region 4 type 2" evidence="9">
    <location>
        <begin position="144"/>
        <end position="194"/>
    </location>
</feature>
<sequence>MARAPVGAALRQVERIFGGEGTVSGLTEAQLLDRFAASGDDAAFEAIVRSHGNSVMAVCRRLLGDPHEAEDAFQATFLVLARRAGSIGRSRPIGPWLVGVAYRIARKARVASARRRRREGVAAGRRPESTDAPDPITIDLGPVLWEELHRLPGKYRDPVILCWVEGHSYDEAADRLRWPVGTVKGRLHRAKETLQKRLTHRGITAPVAGLSAWFASEASAAVVPPPVIGSTVTSAVAVTTGAAFLAGTVPAGSYLLARGALRTMILAKLSISAAALTFVTGTLAGGYSLVAVSQGQDITARTKPASTALTTTKTPANPRTFTDAPGASLGQDVKPEGGLEAANSSASTSEPSSFYESYTPDPFAEPTVLDSLKADRVSAALQRLQAQMAFFKAGTINIDRVLAAARALLDARLDVEQTPKWRRTSLEQYRDFLVMLRDGEQAKTRQGTGSDADLAEVAEALSEAEVLFAAGSPPQSGDPSTPGTGTTAPSGTSNVAEGNPFEGSGRMPLAGSDLIPSLGEPGMGGRADRPGSDPASQKVIARLEQPIAMPFENDTPLDDVLDYIRQATADENHRQGIPIYVDEFGLQQAEQSLQSPVKITLEGIPLRTTLWLALKQLDLAYTVIDGVLIISEPGQLKDFLSEKPIYSPPDTPSGPNFGTINGFGMGMGGGMGGVVGGSAGGFGMGGGRIGTGTSGFGAVGGMGGGVGTTSRPQPNLNPFDQ</sequence>
<feature type="compositionally biased region" description="Low complexity" evidence="6">
    <location>
        <begin position="470"/>
        <end position="493"/>
    </location>
</feature>
<dbReference type="KEGG" id="tpla:ElP_47240"/>
<proteinExistence type="inferred from homology"/>
<dbReference type="GO" id="GO:0006352">
    <property type="term" value="P:DNA-templated transcription initiation"/>
    <property type="evidence" value="ECO:0007669"/>
    <property type="project" value="InterPro"/>
</dbReference>
<evidence type="ECO:0000259" key="9">
    <source>
        <dbReference type="Pfam" id="PF08281"/>
    </source>
</evidence>
<feature type="compositionally biased region" description="Low complexity" evidence="6">
    <location>
        <begin position="344"/>
        <end position="359"/>
    </location>
</feature>
<evidence type="ECO:0000256" key="5">
    <source>
        <dbReference type="ARBA" id="ARBA00023163"/>
    </source>
</evidence>
<dbReference type="SUPFAM" id="SSF88659">
    <property type="entry name" value="Sigma3 and sigma4 domains of RNA polymerase sigma factors"/>
    <property type="match status" value="1"/>
</dbReference>
<feature type="transmembrane region" description="Helical" evidence="7">
    <location>
        <begin position="269"/>
        <end position="290"/>
    </location>
</feature>
<feature type="region of interest" description="Disordered" evidence="6">
    <location>
        <begin position="470"/>
        <end position="510"/>
    </location>
</feature>
<evidence type="ECO:0000256" key="3">
    <source>
        <dbReference type="ARBA" id="ARBA00023082"/>
    </source>
</evidence>
<dbReference type="InterPro" id="IPR013324">
    <property type="entry name" value="RNA_pol_sigma_r3/r4-like"/>
</dbReference>
<dbReference type="InterPro" id="IPR036388">
    <property type="entry name" value="WH-like_DNA-bd_sf"/>
</dbReference>